<dbReference type="STRING" id="1189612.A33Q_1665"/>
<keyword evidence="2" id="KW-1185">Reference proteome</keyword>
<dbReference type="AlphaFoldDB" id="S2E0A1"/>
<organism evidence="1 2">
    <name type="scientific">Indibacter alkaliphilus (strain CCUG 57479 / KCTC 22604 / LW1)</name>
    <dbReference type="NCBI Taxonomy" id="1189612"/>
    <lineage>
        <taxon>Bacteria</taxon>
        <taxon>Pseudomonadati</taxon>
        <taxon>Bacteroidota</taxon>
        <taxon>Cytophagia</taxon>
        <taxon>Cytophagales</taxon>
        <taxon>Cyclobacteriaceae</taxon>
    </lineage>
</organism>
<reference evidence="1 2" key="1">
    <citation type="journal article" date="2013" name="Genome Announc.">
        <title>Draft Genome Sequence of Indibacter alkaliphilus Strain LW1T, Isolated from Lonar Lake, a Haloalkaline Lake in the Buldana District of Maharashtra, India.</title>
        <authorList>
            <person name="Singh A."/>
            <person name="Kumar Jangir P."/>
            <person name="Sharma R."/>
            <person name="Singh A."/>
            <person name="Kumar Pinnaka A."/>
            <person name="Shivaji S."/>
        </authorList>
    </citation>
    <scope>NUCLEOTIDE SEQUENCE [LARGE SCALE GENOMIC DNA]</scope>
    <source>
        <strain evidence="2">CCUG 57479 / KCTC 22604 / LW1</strain>
    </source>
</reference>
<accession>S2E0A1</accession>
<dbReference type="Proteomes" id="UP000006073">
    <property type="component" value="Unassembled WGS sequence"/>
</dbReference>
<gene>
    <name evidence="1" type="ORF">A33Q_1665</name>
</gene>
<evidence type="ECO:0000313" key="2">
    <source>
        <dbReference type="Proteomes" id="UP000006073"/>
    </source>
</evidence>
<name>S2E0A1_INDAL</name>
<sequence>MITAGFATILFQFLYGAIEGLRLKKKHFLHTDFNSCMVRLKVMHWQPKGL</sequence>
<evidence type="ECO:0000313" key="1">
    <source>
        <dbReference type="EMBL" id="EOZ97856.1"/>
    </source>
</evidence>
<proteinExistence type="predicted"/>
<protein>
    <submittedName>
        <fullName evidence="1">Uncharacterized protein</fullName>
    </submittedName>
</protein>
<comment type="caution">
    <text evidence="1">The sequence shown here is derived from an EMBL/GenBank/DDBJ whole genome shotgun (WGS) entry which is preliminary data.</text>
</comment>
<dbReference type="EMBL" id="ALWO02000027">
    <property type="protein sequence ID" value="EOZ97856.1"/>
    <property type="molecule type" value="Genomic_DNA"/>
</dbReference>